<dbReference type="EC" id="2.7.13.3" evidence="3"/>
<dbReference type="CDD" id="cd16922">
    <property type="entry name" value="HATPase_EvgS-ArcB-TorS-like"/>
    <property type="match status" value="1"/>
</dbReference>
<dbReference type="InterPro" id="IPR036097">
    <property type="entry name" value="HisK_dim/P_sf"/>
</dbReference>
<dbReference type="CDD" id="cd17574">
    <property type="entry name" value="REC_OmpR"/>
    <property type="match status" value="1"/>
</dbReference>
<dbReference type="CDD" id="cd00082">
    <property type="entry name" value="HisKA"/>
    <property type="match status" value="1"/>
</dbReference>
<dbReference type="Pfam" id="PF00072">
    <property type="entry name" value="Response_reg"/>
    <property type="match status" value="1"/>
</dbReference>
<dbReference type="SMART" id="SM00387">
    <property type="entry name" value="HATPase_c"/>
    <property type="match status" value="1"/>
</dbReference>
<dbReference type="Proteomes" id="UP001500575">
    <property type="component" value="Unassembled WGS sequence"/>
</dbReference>
<dbReference type="CDD" id="cd00130">
    <property type="entry name" value="PAS"/>
    <property type="match status" value="1"/>
</dbReference>
<dbReference type="Gene3D" id="3.30.450.20">
    <property type="entry name" value="PAS domain"/>
    <property type="match status" value="2"/>
</dbReference>
<evidence type="ECO:0000256" key="8">
    <source>
        <dbReference type="SAM" id="Coils"/>
    </source>
</evidence>
<protein>
    <recommendedName>
        <fullName evidence="3">histidine kinase</fullName>
        <ecNumber evidence="3">2.7.13.3</ecNumber>
    </recommendedName>
</protein>
<dbReference type="InterPro" id="IPR000700">
    <property type="entry name" value="PAS-assoc_C"/>
</dbReference>
<dbReference type="InterPro" id="IPR005467">
    <property type="entry name" value="His_kinase_dom"/>
</dbReference>
<dbReference type="PROSITE" id="PS50109">
    <property type="entry name" value="HIS_KIN"/>
    <property type="match status" value="1"/>
</dbReference>
<feature type="coiled-coil region" evidence="8">
    <location>
        <begin position="730"/>
        <end position="760"/>
    </location>
</feature>
<dbReference type="InterPro" id="IPR036457">
    <property type="entry name" value="PPM-type-like_dom_sf"/>
</dbReference>
<dbReference type="InterPro" id="IPR013656">
    <property type="entry name" value="PAS_4"/>
</dbReference>
<dbReference type="Pfam" id="PF08448">
    <property type="entry name" value="PAS_4"/>
    <property type="match status" value="1"/>
</dbReference>
<evidence type="ECO:0000256" key="7">
    <source>
        <dbReference type="PROSITE-ProRule" id="PRU00169"/>
    </source>
</evidence>
<dbReference type="PANTHER" id="PTHR43547:SF2">
    <property type="entry name" value="HYBRID SIGNAL TRANSDUCTION HISTIDINE KINASE C"/>
    <property type="match status" value="1"/>
</dbReference>
<evidence type="ECO:0000256" key="6">
    <source>
        <dbReference type="ARBA" id="ARBA00023012"/>
    </source>
</evidence>
<dbReference type="Pfam" id="PF08447">
    <property type="entry name" value="PAS_3"/>
    <property type="match status" value="1"/>
</dbReference>
<feature type="domain" description="PAC" evidence="11">
    <location>
        <begin position="825"/>
        <end position="876"/>
    </location>
</feature>
<dbReference type="SMART" id="SM00388">
    <property type="entry name" value="HisKA"/>
    <property type="match status" value="1"/>
</dbReference>
<dbReference type="SUPFAM" id="SSF55874">
    <property type="entry name" value="ATPase domain of HSP90 chaperone/DNA topoisomerase II/histidine kinase"/>
    <property type="match status" value="1"/>
</dbReference>
<sequence>MHDTFASGGRVGRDLAAVDWSATPLGEPDQWARSLQAVVRLVLSSRYSMWMAWGPELTFFCNDSYRRDTLGAKYPWALGRPASEVWSEVWSDVEHRVERVLSTGSATWDEKLLLFLERNGYREETYHTFSYSPVADDDGSVAGMLCVVSEDTDEVIARRRMGALRDVAARASSQLSEEETVAAFSRALADSSLDVPFHLVYLDDGEGRYRLAARGGFHEPHPAAPAVLDPHAEGSPWPPPPGVGDLPLVVDRIDQVHWGLPAGGWPAPPNRAAVLAIRGAQGAPYGFMVVGLNPFRPFDDGYADFLGLVGGQLGAAISDARAYEQERERADSLMRLDQAKTDFFTNISHEFRTPLTLLLGPVEDALGDASVPLPPPHRHRLEVVQRNGLRMLKLVNGLLDFSRLESGRADAAFEPVDLARLTRELVSMFESSAERLGLRLVVDCPALAEPVHVDPELWGKALLNLVSNALKFTLEGEVVVTLRAVGDRAVLAVRDTGSGIAPDQLTYMFERFHRVRDVRSRTHEGSGIGLALVAEVAKLHGGDVGVTSVLGEGSTFTLRIPFGREHLPDDRILATSGRGVSEHVLEGFLNESEQLSTPLPPTVTAVPVGADGEIPAERPVVLVVDDNADVRRYVVDLLSDRYDVLTAADGAAGLEVAFAARPDLVLTDVMMPVLDGFGLLAALRDDPRTVGTPVVMLSARGGNADASEGLEAGADDYLVKPFTARELRARIHANLELERARRTREELERSQALLDQAQRLARVGSWSVEPESGRVQASDELLRVLDCELHELEGQPGTFLVARAHPEDRPLLQAVVADARPGEDFGLEARLLRPDGSELIASVRGTARVTHEGRLELRGSLQDITSARQTAESLALAHATAEVAAREHEIADELQRNLLPQEAYELPGLEVATYYRAGVAGTQVGGDWFDVIPLGAGRVALAVGDVMGRGVRAAAVMGQVRSAMRAYALLGLPPAELLTSVDSLVCDLFPDQIITCAYAVLDPAAGTVELANAGHVPPLVARPDGTADRLGEDAQPPLGLGRVRPSWATTSLGPDDVLLLYTDGLVERRDQDPDTGITRLANVLGEHRELPLADVPAALVRVCLPEGPDDDVAVLAARWSDASDG</sequence>
<dbReference type="InterPro" id="IPR001932">
    <property type="entry name" value="PPM-type_phosphatase-like_dom"/>
</dbReference>
<dbReference type="InterPro" id="IPR013655">
    <property type="entry name" value="PAS_fold_3"/>
</dbReference>
<evidence type="ECO:0000313" key="12">
    <source>
        <dbReference type="EMBL" id="GAA2121100.1"/>
    </source>
</evidence>
<keyword evidence="5" id="KW-0808">Transferase</keyword>
<dbReference type="SMART" id="SM00331">
    <property type="entry name" value="PP2C_SIG"/>
    <property type="match status" value="1"/>
</dbReference>
<dbReference type="InterPro" id="IPR003594">
    <property type="entry name" value="HATPase_dom"/>
</dbReference>
<dbReference type="Gene3D" id="3.40.50.2300">
    <property type="match status" value="1"/>
</dbReference>
<comment type="caution">
    <text evidence="12">The sequence shown here is derived from an EMBL/GenBank/DDBJ whole genome shotgun (WGS) entry which is preliminary data.</text>
</comment>
<dbReference type="RefSeq" id="WP_344303064.1">
    <property type="nucleotide sequence ID" value="NZ_BAAAQQ010000007.1"/>
</dbReference>
<keyword evidence="5" id="KW-0418">Kinase</keyword>
<dbReference type="SUPFAM" id="SSF81606">
    <property type="entry name" value="PP2C-like"/>
    <property type="match status" value="1"/>
</dbReference>
<dbReference type="PANTHER" id="PTHR43547">
    <property type="entry name" value="TWO-COMPONENT HISTIDINE KINASE"/>
    <property type="match status" value="1"/>
</dbReference>
<dbReference type="InterPro" id="IPR036890">
    <property type="entry name" value="HATPase_C_sf"/>
</dbReference>
<organism evidence="12 13">
    <name type="scientific">Nocardioides bigeumensis</name>
    <dbReference type="NCBI Taxonomy" id="433657"/>
    <lineage>
        <taxon>Bacteria</taxon>
        <taxon>Bacillati</taxon>
        <taxon>Actinomycetota</taxon>
        <taxon>Actinomycetes</taxon>
        <taxon>Propionibacteriales</taxon>
        <taxon>Nocardioidaceae</taxon>
        <taxon>Nocardioides</taxon>
    </lineage>
</organism>
<dbReference type="SUPFAM" id="SSF47384">
    <property type="entry name" value="Homodimeric domain of signal transducing histidine kinase"/>
    <property type="match status" value="1"/>
</dbReference>
<feature type="domain" description="Response regulatory" evidence="10">
    <location>
        <begin position="620"/>
        <end position="735"/>
    </location>
</feature>
<dbReference type="Pfam" id="PF00512">
    <property type="entry name" value="HisKA"/>
    <property type="match status" value="1"/>
</dbReference>
<dbReference type="Gene3D" id="3.60.40.10">
    <property type="entry name" value="PPM-type phosphatase domain"/>
    <property type="match status" value="1"/>
</dbReference>
<accession>A0ABP5JW58</accession>
<name>A0ABP5JW58_9ACTN</name>
<dbReference type="InterPro" id="IPR029016">
    <property type="entry name" value="GAF-like_dom_sf"/>
</dbReference>
<dbReference type="SUPFAM" id="SSF55785">
    <property type="entry name" value="PYP-like sensor domain (PAS domain)"/>
    <property type="match status" value="2"/>
</dbReference>
<dbReference type="InterPro" id="IPR011006">
    <property type="entry name" value="CheY-like_superfamily"/>
</dbReference>
<dbReference type="Gene3D" id="3.30.450.40">
    <property type="match status" value="1"/>
</dbReference>
<dbReference type="InterPro" id="IPR004358">
    <property type="entry name" value="Sig_transdc_His_kin-like_C"/>
</dbReference>
<keyword evidence="4 7" id="KW-0597">Phosphoprotein</keyword>
<dbReference type="Gene3D" id="3.30.565.10">
    <property type="entry name" value="Histidine kinase-like ATPase, C-terminal domain"/>
    <property type="match status" value="1"/>
</dbReference>
<dbReference type="Pfam" id="PF02518">
    <property type="entry name" value="HATPase_c"/>
    <property type="match status" value="1"/>
</dbReference>
<keyword evidence="8" id="KW-0175">Coiled coil</keyword>
<evidence type="ECO:0000256" key="3">
    <source>
        <dbReference type="ARBA" id="ARBA00012438"/>
    </source>
</evidence>
<dbReference type="EMBL" id="BAAAQQ010000007">
    <property type="protein sequence ID" value="GAA2121100.1"/>
    <property type="molecule type" value="Genomic_DNA"/>
</dbReference>
<dbReference type="Pfam" id="PF07228">
    <property type="entry name" value="SpoIIE"/>
    <property type="match status" value="1"/>
</dbReference>
<feature type="modified residue" description="4-aspartylphosphate" evidence="7">
    <location>
        <position position="668"/>
    </location>
</feature>
<dbReference type="PROSITE" id="PS50113">
    <property type="entry name" value="PAC"/>
    <property type="match status" value="1"/>
</dbReference>
<feature type="domain" description="Histidine kinase" evidence="9">
    <location>
        <begin position="346"/>
        <end position="564"/>
    </location>
</feature>
<dbReference type="SUPFAM" id="SSF55781">
    <property type="entry name" value="GAF domain-like"/>
    <property type="match status" value="1"/>
</dbReference>
<keyword evidence="6" id="KW-0902">Two-component regulatory system</keyword>
<dbReference type="InterPro" id="IPR003661">
    <property type="entry name" value="HisK_dim/P_dom"/>
</dbReference>
<gene>
    <name evidence="12" type="ORF">GCM10009843_15060</name>
</gene>
<proteinExistence type="predicted"/>
<dbReference type="Gene3D" id="1.10.287.130">
    <property type="match status" value="1"/>
</dbReference>
<dbReference type="InterPro" id="IPR001789">
    <property type="entry name" value="Sig_transdc_resp-reg_receiver"/>
</dbReference>
<evidence type="ECO:0000259" key="11">
    <source>
        <dbReference type="PROSITE" id="PS50113"/>
    </source>
</evidence>
<evidence type="ECO:0000259" key="10">
    <source>
        <dbReference type="PROSITE" id="PS50110"/>
    </source>
</evidence>
<reference evidence="13" key="1">
    <citation type="journal article" date="2019" name="Int. J. Syst. Evol. Microbiol.">
        <title>The Global Catalogue of Microorganisms (GCM) 10K type strain sequencing project: providing services to taxonomists for standard genome sequencing and annotation.</title>
        <authorList>
            <consortium name="The Broad Institute Genomics Platform"/>
            <consortium name="The Broad Institute Genome Sequencing Center for Infectious Disease"/>
            <person name="Wu L."/>
            <person name="Ma J."/>
        </authorList>
    </citation>
    <scope>NUCLEOTIDE SEQUENCE [LARGE SCALE GENOMIC DNA]</scope>
    <source>
        <strain evidence="13">JCM 16021</strain>
    </source>
</reference>
<dbReference type="SUPFAM" id="SSF52172">
    <property type="entry name" value="CheY-like"/>
    <property type="match status" value="1"/>
</dbReference>
<evidence type="ECO:0000259" key="9">
    <source>
        <dbReference type="PROSITE" id="PS50109"/>
    </source>
</evidence>
<comment type="subcellular location">
    <subcellularLocation>
        <location evidence="2">Cell membrane</location>
    </subcellularLocation>
</comment>
<dbReference type="InterPro" id="IPR000014">
    <property type="entry name" value="PAS"/>
</dbReference>
<evidence type="ECO:0000256" key="5">
    <source>
        <dbReference type="ARBA" id="ARBA00022777"/>
    </source>
</evidence>
<dbReference type="InterPro" id="IPR035965">
    <property type="entry name" value="PAS-like_dom_sf"/>
</dbReference>
<evidence type="ECO:0000256" key="2">
    <source>
        <dbReference type="ARBA" id="ARBA00004236"/>
    </source>
</evidence>
<evidence type="ECO:0000313" key="13">
    <source>
        <dbReference type="Proteomes" id="UP001500575"/>
    </source>
</evidence>
<keyword evidence="13" id="KW-1185">Reference proteome</keyword>
<dbReference type="SMART" id="SM00448">
    <property type="entry name" value="REC"/>
    <property type="match status" value="1"/>
</dbReference>
<dbReference type="PRINTS" id="PR00344">
    <property type="entry name" value="BCTRLSENSOR"/>
</dbReference>
<dbReference type="PROSITE" id="PS50110">
    <property type="entry name" value="RESPONSE_REGULATORY"/>
    <property type="match status" value="1"/>
</dbReference>
<evidence type="ECO:0000256" key="4">
    <source>
        <dbReference type="ARBA" id="ARBA00022553"/>
    </source>
</evidence>
<comment type="catalytic activity">
    <reaction evidence="1">
        <text>ATP + protein L-histidine = ADP + protein N-phospho-L-histidine.</text>
        <dbReference type="EC" id="2.7.13.3"/>
    </reaction>
</comment>
<evidence type="ECO:0000256" key="1">
    <source>
        <dbReference type="ARBA" id="ARBA00000085"/>
    </source>
</evidence>